<feature type="non-terminal residue" evidence="1">
    <location>
        <position position="1"/>
    </location>
</feature>
<protein>
    <submittedName>
        <fullName evidence="1">Uncharacterized protein</fullName>
    </submittedName>
</protein>
<sequence length="87" mass="9639">MWTLPSCATARELTQQVHCGGCWFGKFCACVTPSPVNTYARSCLTSAFTEILKRLEQSAQPVTDDWSAAPTAQAAEWIETTTKWSYT</sequence>
<dbReference type="AlphaFoldDB" id="A0A7J7EZ41"/>
<evidence type="ECO:0000313" key="1">
    <source>
        <dbReference type="EMBL" id="KAF5921070.1"/>
    </source>
</evidence>
<dbReference type="EMBL" id="JACDTQ010001751">
    <property type="protein sequence ID" value="KAF5921070.1"/>
    <property type="molecule type" value="Genomic_DNA"/>
</dbReference>
<gene>
    <name evidence="1" type="ORF">HPG69_014185</name>
</gene>
<proteinExistence type="predicted"/>
<dbReference type="Proteomes" id="UP000551758">
    <property type="component" value="Unassembled WGS sequence"/>
</dbReference>
<accession>A0A7J7EZ41</accession>
<keyword evidence="2" id="KW-1185">Reference proteome</keyword>
<name>A0A7J7EZ41_DICBM</name>
<reference evidence="1 2" key="1">
    <citation type="journal article" date="2020" name="Mol. Biol. Evol.">
        <title>Interspecific Gene Flow and the Evolution of Specialization in Black and White Rhinoceros.</title>
        <authorList>
            <person name="Moodley Y."/>
            <person name="Westbury M.V."/>
            <person name="Russo I.M."/>
            <person name="Gopalakrishnan S."/>
            <person name="Rakotoarivelo A."/>
            <person name="Olsen R.A."/>
            <person name="Prost S."/>
            <person name="Tunstall T."/>
            <person name="Ryder O.A."/>
            <person name="Dalen L."/>
            <person name="Bruford M.W."/>
        </authorList>
    </citation>
    <scope>NUCLEOTIDE SEQUENCE [LARGE SCALE GENOMIC DNA]</scope>
    <source>
        <strain evidence="1">SBR-YM</strain>
        <tissue evidence="1">Skin</tissue>
    </source>
</reference>
<organism evidence="1 2">
    <name type="scientific">Diceros bicornis minor</name>
    <name type="common">South-central black rhinoceros</name>
    <dbReference type="NCBI Taxonomy" id="77932"/>
    <lineage>
        <taxon>Eukaryota</taxon>
        <taxon>Metazoa</taxon>
        <taxon>Chordata</taxon>
        <taxon>Craniata</taxon>
        <taxon>Vertebrata</taxon>
        <taxon>Euteleostomi</taxon>
        <taxon>Mammalia</taxon>
        <taxon>Eutheria</taxon>
        <taxon>Laurasiatheria</taxon>
        <taxon>Perissodactyla</taxon>
        <taxon>Rhinocerotidae</taxon>
        <taxon>Diceros</taxon>
    </lineage>
</organism>
<comment type="caution">
    <text evidence="1">The sequence shown here is derived from an EMBL/GenBank/DDBJ whole genome shotgun (WGS) entry which is preliminary data.</text>
</comment>
<evidence type="ECO:0000313" key="2">
    <source>
        <dbReference type="Proteomes" id="UP000551758"/>
    </source>
</evidence>